<dbReference type="InterPro" id="IPR043519">
    <property type="entry name" value="NT_sf"/>
</dbReference>
<dbReference type="RefSeq" id="WP_167478673.1">
    <property type="nucleotide sequence ID" value="NZ_CP046172.1"/>
</dbReference>
<sequence length="247" mass="27488">MFSEQRRDQLRDELVAAARADQRITAAALTGSGAIDRTDRWSDIDLALRLADDVAEQEVVADWTDRMYRAHEALDHVDIYLRRTRFRVFLCADTLQVDIAFWSATEFGAIGPNFRLLFGSANTRPQAAAPDTSTAIGVGWLYALHARSAIARGRVWQAQYLIDGLREQALNLACLRHGLVAVQGRGYDDLPAEVHALFADTLVSGVGVEHLRSALRATIEALLHETDAVDRERAQRLRPTLRELTVG</sequence>
<dbReference type="KEGG" id="nah:F5544_44095"/>
<proteinExistence type="predicted"/>
<evidence type="ECO:0000313" key="2">
    <source>
        <dbReference type="Proteomes" id="UP000503540"/>
    </source>
</evidence>
<reference evidence="1 2" key="1">
    <citation type="journal article" date="2019" name="ACS Chem. Biol.">
        <title>Identification and Mobilization of a Cryptic Antibiotic Biosynthesis Gene Locus from a Human-Pathogenic Nocardia Isolate.</title>
        <authorList>
            <person name="Herisse M."/>
            <person name="Ishida K."/>
            <person name="Porter J.L."/>
            <person name="Howden B."/>
            <person name="Hertweck C."/>
            <person name="Stinear T.P."/>
            <person name="Pidot S.J."/>
        </authorList>
    </citation>
    <scope>NUCLEOTIDE SEQUENCE [LARGE SCALE GENOMIC DNA]</scope>
    <source>
        <strain evidence="1 2">AUSMDU00012717</strain>
    </source>
</reference>
<accession>A0A6G9YTT9</accession>
<dbReference type="SUPFAM" id="SSF81301">
    <property type="entry name" value="Nucleotidyltransferase"/>
    <property type="match status" value="1"/>
</dbReference>
<keyword evidence="2" id="KW-1185">Reference proteome</keyword>
<organism evidence="1 2">
    <name type="scientific">Nocardia arthritidis</name>
    <dbReference type="NCBI Taxonomy" id="228602"/>
    <lineage>
        <taxon>Bacteria</taxon>
        <taxon>Bacillati</taxon>
        <taxon>Actinomycetota</taxon>
        <taxon>Actinomycetes</taxon>
        <taxon>Mycobacteriales</taxon>
        <taxon>Nocardiaceae</taxon>
        <taxon>Nocardia</taxon>
    </lineage>
</organism>
<keyword evidence="1" id="KW-0808">Transferase</keyword>
<dbReference type="AlphaFoldDB" id="A0A6G9YTT9"/>
<evidence type="ECO:0000313" key="1">
    <source>
        <dbReference type="EMBL" id="QIS16622.1"/>
    </source>
</evidence>
<name>A0A6G9YTT9_9NOCA</name>
<protein>
    <submittedName>
        <fullName evidence="1">Nucleotidyltransferase domain-containing protein</fullName>
    </submittedName>
</protein>
<dbReference type="Proteomes" id="UP000503540">
    <property type="component" value="Chromosome"/>
</dbReference>
<gene>
    <name evidence="1" type="ORF">F5544_44095</name>
</gene>
<dbReference type="GO" id="GO:0016740">
    <property type="term" value="F:transferase activity"/>
    <property type="evidence" value="ECO:0007669"/>
    <property type="project" value="UniProtKB-KW"/>
</dbReference>
<dbReference type="EMBL" id="CP046172">
    <property type="protein sequence ID" value="QIS16622.1"/>
    <property type="molecule type" value="Genomic_DNA"/>
</dbReference>
<dbReference type="Gene3D" id="3.30.460.10">
    <property type="entry name" value="Beta Polymerase, domain 2"/>
    <property type="match status" value="1"/>
</dbReference>